<dbReference type="Proteomes" id="UP001163046">
    <property type="component" value="Unassembled WGS sequence"/>
</dbReference>
<gene>
    <name evidence="2" type="ORF">OS493_000012</name>
</gene>
<protein>
    <submittedName>
        <fullName evidence="2">Uncharacterized protein</fullName>
    </submittedName>
</protein>
<dbReference type="AlphaFoldDB" id="A0A9X0A6P7"/>
<comment type="caution">
    <text evidence="2">The sequence shown here is derived from an EMBL/GenBank/DDBJ whole genome shotgun (WGS) entry which is preliminary data.</text>
</comment>
<evidence type="ECO:0000256" key="1">
    <source>
        <dbReference type="SAM" id="MobiDB-lite"/>
    </source>
</evidence>
<evidence type="ECO:0000313" key="2">
    <source>
        <dbReference type="EMBL" id="KAJ7394210.1"/>
    </source>
</evidence>
<keyword evidence="3" id="KW-1185">Reference proteome</keyword>
<proteinExistence type="predicted"/>
<accession>A0A9X0A6P7</accession>
<reference evidence="2" key="1">
    <citation type="submission" date="2023-01" db="EMBL/GenBank/DDBJ databases">
        <title>Genome assembly of the deep-sea coral Lophelia pertusa.</title>
        <authorList>
            <person name="Herrera S."/>
            <person name="Cordes E."/>
        </authorList>
    </citation>
    <scope>NUCLEOTIDE SEQUENCE</scope>
    <source>
        <strain evidence="2">USNM1676648</strain>
        <tissue evidence="2">Polyp</tissue>
    </source>
</reference>
<feature type="compositionally biased region" description="Polar residues" evidence="1">
    <location>
        <begin position="42"/>
        <end position="59"/>
    </location>
</feature>
<feature type="region of interest" description="Disordered" evidence="1">
    <location>
        <begin position="37"/>
        <end position="59"/>
    </location>
</feature>
<evidence type="ECO:0000313" key="3">
    <source>
        <dbReference type="Proteomes" id="UP001163046"/>
    </source>
</evidence>
<sequence>MSEFHIKRQRKVHHCLIFDRKSSNTALTPRQRIAMFQGEKSGASNSAGEERNSVNSNGRISQANLDYLGTRDMYSLEKRQRKKTLEELAIRKTNIEQTLKRRRNGICNEIERNWFLQGAHLEKHRHNLQVTHELMARGLMWS</sequence>
<dbReference type="EMBL" id="MU825396">
    <property type="protein sequence ID" value="KAJ7394210.1"/>
    <property type="molecule type" value="Genomic_DNA"/>
</dbReference>
<organism evidence="2 3">
    <name type="scientific">Desmophyllum pertusum</name>
    <dbReference type="NCBI Taxonomy" id="174260"/>
    <lineage>
        <taxon>Eukaryota</taxon>
        <taxon>Metazoa</taxon>
        <taxon>Cnidaria</taxon>
        <taxon>Anthozoa</taxon>
        <taxon>Hexacorallia</taxon>
        <taxon>Scleractinia</taxon>
        <taxon>Caryophylliina</taxon>
        <taxon>Caryophylliidae</taxon>
        <taxon>Desmophyllum</taxon>
    </lineage>
</organism>
<name>A0A9X0A6P7_9CNID</name>